<evidence type="ECO:0000313" key="12">
    <source>
        <dbReference type="Proteomes" id="UP001570846"/>
    </source>
</evidence>
<dbReference type="Proteomes" id="UP000323866">
    <property type="component" value="Unassembled WGS sequence"/>
</dbReference>
<feature type="transmembrane region" description="Helical" evidence="8">
    <location>
        <begin position="363"/>
        <end position="382"/>
    </location>
</feature>
<dbReference type="GO" id="GO:0042910">
    <property type="term" value="F:xenobiotic transmembrane transporter activity"/>
    <property type="evidence" value="ECO:0007669"/>
    <property type="project" value="TreeGrafter"/>
</dbReference>
<keyword evidence="12" id="KW-1185">Reference proteome</keyword>
<dbReference type="Proteomes" id="UP001570846">
    <property type="component" value="Unassembled WGS sequence"/>
</dbReference>
<dbReference type="InterPro" id="IPR001036">
    <property type="entry name" value="Acrflvin-R"/>
</dbReference>
<reference evidence="10 12" key="3">
    <citation type="submission" date="2024-08" db="EMBL/GenBank/DDBJ databases">
        <authorList>
            <person name="Wei W."/>
        </authorList>
    </citation>
    <scope>NUCLEOTIDE SEQUENCE [LARGE SCALE GENOMIC DNA]</scope>
    <source>
        <strain evidence="10 12">XU2</strain>
    </source>
</reference>
<dbReference type="Gene3D" id="3.30.70.1430">
    <property type="entry name" value="Multidrug efflux transporter AcrB pore domain"/>
    <property type="match status" value="2"/>
</dbReference>
<feature type="transmembrane region" description="Helical" evidence="8">
    <location>
        <begin position="894"/>
        <end position="914"/>
    </location>
</feature>
<dbReference type="GO" id="GO:0008324">
    <property type="term" value="F:monoatomic cation transmembrane transporter activity"/>
    <property type="evidence" value="ECO:0007669"/>
    <property type="project" value="InterPro"/>
</dbReference>
<dbReference type="RefSeq" id="WP_149098676.1">
    <property type="nucleotide sequence ID" value="NZ_BMMG01000003.1"/>
</dbReference>
<dbReference type="EMBL" id="JBGOGF010000002">
    <property type="protein sequence ID" value="MFA1770667.1"/>
    <property type="molecule type" value="Genomic_DNA"/>
</dbReference>
<evidence type="ECO:0000313" key="11">
    <source>
        <dbReference type="Proteomes" id="UP000323866"/>
    </source>
</evidence>
<feature type="transmembrane region" description="Helical" evidence="8">
    <location>
        <begin position="534"/>
        <end position="553"/>
    </location>
</feature>
<dbReference type="Pfam" id="PF00873">
    <property type="entry name" value="ACR_tran"/>
    <property type="match status" value="1"/>
</dbReference>
<dbReference type="OrthoDB" id="636130at2"/>
<name>A0A5M8QID8_9BACT</name>
<keyword evidence="4" id="KW-1003">Cell membrane</keyword>
<evidence type="ECO:0000256" key="1">
    <source>
        <dbReference type="ARBA" id="ARBA00004651"/>
    </source>
</evidence>
<evidence type="ECO:0000313" key="10">
    <source>
        <dbReference type="EMBL" id="MFA1770667.1"/>
    </source>
</evidence>
<dbReference type="PRINTS" id="PR00702">
    <property type="entry name" value="ACRIFLAVINRP"/>
</dbReference>
<evidence type="ECO:0000256" key="8">
    <source>
        <dbReference type="SAM" id="Phobius"/>
    </source>
</evidence>
<feature type="transmembrane region" description="Helical" evidence="8">
    <location>
        <begin position="394"/>
        <end position="415"/>
    </location>
</feature>
<accession>A0A5M8QID8</accession>
<comment type="subcellular location">
    <subcellularLocation>
        <location evidence="1">Cell membrane</location>
        <topology evidence="1">Multi-pass membrane protein</topology>
    </subcellularLocation>
</comment>
<keyword evidence="7 8" id="KW-0472">Membrane</keyword>
<keyword evidence="5 8" id="KW-0812">Transmembrane</keyword>
<dbReference type="SUPFAM" id="SSF82866">
    <property type="entry name" value="Multidrug efflux transporter AcrB transmembrane domain"/>
    <property type="match status" value="2"/>
</dbReference>
<evidence type="ECO:0000256" key="6">
    <source>
        <dbReference type="ARBA" id="ARBA00022989"/>
    </source>
</evidence>
<feature type="transmembrane region" description="Helical" evidence="8">
    <location>
        <begin position="17"/>
        <end position="35"/>
    </location>
</feature>
<proteinExistence type="inferred from homology"/>
<dbReference type="InterPro" id="IPR004763">
    <property type="entry name" value="CusA-like"/>
</dbReference>
<protein>
    <submittedName>
        <fullName evidence="9">Efflux RND transporter permease subunit</fullName>
    </submittedName>
</protein>
<sequence length="1046" mass="115366">MNAFIKNIISFSLKNRFLVFFITAGIVLAGIFSFLHTPIEAFPDVTNTRVQIITQWPGRSAEEVEKFVTIPIEVEMNVVPKKTSLRSISLFGLSVVTMIFEDEVDDFHARQLVANQLATVNLPEGIDAEMQPSAGPTGEIFRYTLESKTKDVRELKTIQDWVIDRKLKGVPGIADVVSFGGEVKTYEVSVDPSLIGKYNITAPDVYEAIAKSNLNVGGDVIEKNGQAYVVRGIGQLNNIEEIENVMVTDRNGVPVLIRNVATVTESHLPNLGYVGRDEQTNLVEGIVVMRKNENPSEVLELLKNKITELNEQVLPDDVKIVPFYDRSDLIGFTTKTVSHNLLEGIVLVTAIVFLFMADWRTTVTVAVIIPLALLFAFVCMRLKGMSANLLSMGAIDFGIIIDGAVVMVEGLFVVLDKKAHEVGMTRFNLLSKRGLIKKTAIDLGKSIFFSKLIIITALLPIFAFQKVEGKMFSPLAYTLGFALLGALFFTLTLVPVLSSMLLNKNVREKNNPFVNFLNKYVYKGFSFTYEHKRASLVVAMVVMAVGLFTFRFLGSEFLPQLNEGAVYVRASMPMSTSLKQSIEMSEKIRKTIGSFDEVKQVMSQTGRPNDGTDPTGFFNIELHVDLKPKDDWQRKISKEDLIQEMQTHLASYQGISFNFSQPIMDNVEEAVSGVKGSMAVKVFGDNLQRLEVVGDSVYNVLSKIEGIDDLGVINLIGQPEMQIELDQQRMASYGVSTADAQAVIEMAIGGKGASSLYEGERKFDIRIRYQQEFRNDETQLGNLRVPTSHGGNISLNEIAKITSVTGPAFVYREDNARFIAVKFSVRGRDLGSTIKEAQEKVNQVVTLDKGMHLEWKGEFENQIRATDRLMEVVPVSLLLIFLILFALFGNGRDAALVILNVPFALIGGILALLITNTNFSISAGVGFIALFGICVQNGVILISVFKKNLLEDMPLVQAIKEGVKERTRPVVMTAMMAAIGLLPAALSTGIGSETQKPLAIVVIGGLISATILTLLIFPLLFDSVYKRTLKKRTSTRVAQNLSAVPA</sequence>
<reference evidence="9 11" key="2">
    <citation type="submission" date="2019-09" db="EMBL/GenBank/DDBJ databases">
        <title>A bacterium isolated from glacier soil.</title>
        <authorList>
            <person name="Liu Q."/>
        </authorList>
    </citation>
    <scope>NUCLEOTIDE SEQUENCE [LARGE SCALE GENOMIC DNA]</scope>
    <source>
        <strain evidence="9 11">MDT1-10-3</strain>
    </source>
</reference>
<evidence type="ECO:0000256" key="4">
    <source>
        <dbReference type="ARBA" id="ARBA00022475"/>
    </source>
</evidence>
<organism evidence="9 11">
    <name type="scientific">Rufibacter glacialis</name>
    <dbReference type="NCBI Taxonomy" id="1259555"/>
    <lineage>
        <taxon>Bacteria</taxon>
        <taxon>Pseudomonadati</taxon>
        <taxon>Bacteroidota</taxon>
        <taxon>Cytophagia</taxon>
        <taxon>Cytophagales</taxon>
        <taxon>Hymenobacteraceae</taxon>
        <taxon>Rufibacter</taxon>
    </lineage>
</organism>
<evidence type="ECO:0000256" key="5">
    <source>
        <dbReference type="ARBA" id="ARBA00022692"/>
    </source>
</evidence>
<reference evidence="9 11" key="1">
    <citation type="submission" date="2019-07" db="EMBL/GenBank/DDBJ databases">
        <authorList>
            <person name="Qu J.-H."/>
        </authorList>
    </citation>
    <scope>NUCLEOTIDE SEQUENCE [LARGE SCALE GENOMIC DNA]</scope>
    <source>
        <strain evidence="9 11">MDT1-10-3</strain>
    </source>
</reference>
<dbReference type="PANTHER" id="PTHR32063">
    <property type="match status" value="1"/>
</dbReference>
<dbReference type="Gene3D" id="3.30.70.1320">
    <property type="entry name" value="Multidrug efflux transporter AcrB pore domain like"/>
    <property type="match status" value="1"/>
</dbReference>
<feature type="transmembrane region" description="Helical" evidence="8">
    <location>
        <begin position="998"/>
        <end position="1021"/>
    </location>
</feature>
<keyword evidence="3" id="KW-0813">Transport</keyword>
<dbReference type="EMBL" id="VKKZ01000020">
    <property type="protein sequence ID" value="KAA6434734.1"/>
    <property type="molecule type" value="Genomic_DNA"/>
</dbReference>
<dbReference type="PANTHER" id="PTHR32063:SF12">
    <property type="entry name" value="CATION EFFLUX SYSTEM PROTEIN"/>
    <property type="match status" value="1"/>
</dbReference>
<comment type="caution">
    <text evidence="9">The sequence shown here is derived from an EMBL/GenBank/DDBJ whole genome shotgun (WGS) entry which is preliminary data.</text>
</comment>
<comment type="similarity">
    <text evidence="2">Belongs to the resistance-nodulation-cell division (RND) (TC 2.A.6) family.</text>
</comment>
<dbReference type="SUPFAM" id="SSF82693">
    <property type="entry name" value="Multidrug efflux transporter AcrB pore domain, PN1, PN2, PC1 and PC2 subdomains"/>
    <property type="match status" value="3"/>
</dbReference>
<feature type="transmembrane region" description="Helical" evidence="8">
    <location>
        <begin position="970"/>
        <end position="991"/>
    </location>
</feature>
<dbReference type="GO" id="GO:0005886">
    <property type="term" value="C:plasma membrane"/>
    <property type="evidence" value="ECO:0007669"/>
    <property type="project" value="UniProtKB-SubCell"/>
</dbReference>
<dbReference type="AlphaFoldDB" id="A0A5M8QID8"/>
<feature type="transmembrane region" description="Helical" evidence="8">
    <location>
        <begin position="476"/>
        <end position="497"/>
    </location>
</feature>
<dbReference type="SUPFAM" id="SSF82714">
    <property type="entry name" value="Multidrug efflux transporter AcrB TolC docking domain, DN and DC subdomains"/>
    <property type="match status" value="2"/>
</dbReference>
<feature type="transmembrane region" description="Helical" evidence="8">
    <location>
        <begin position="340"/>
        <end position="357"/>
    </location>
</feature>
<dbReference type="Gene3D" id="1.20.1640.10">
    <property type="entry name" value="Multidrug efflux transporter AcrB transmembrane domain"/>
    <property type="match status" value="2"/>
</dbReference>
<evidence type="ECO:0000256" key="7">
    <source>
        <dbReference type="ARBA" id="ARBA00023136"/>
    </source>
</evidence>
<dbReference type="NCBIfam" id="TIGR00914">
    <property type="entry name" value="2A0601"/>
    <property type="match status" value="1"/>
</dbReference>
<gene>
    <name evidence="10" type="ORF">ACD591_05140</name>
    <name evidence="9" type="ORF">FOE74_11200</name>
</gene>
<evidence type="ECO:0000256" key="2">
    <source>
        <dbReference type="ARBA" id="ARBA00010942"/>
    </source>
</evidence>
<keyword evidence="6 8" id="KW-1133">Transmembrane helix</keyword>
<evidence type="ECO:0000313" key="9">
    <source>
        <dbReference type="EMBL" id="KAA6434734.1"/>
    </source>
</evidence>
<feature type="transmembrane region" description="Helical" evidence="8">
    <location>
        <begin position="921"/>
        <end position="945"/>
    </location>
</feature>
<dbReference type="Gene3D" id="3.30.70.1440">
    <property type="entry name" value="Multidrug efflux transporter AcrB pore domain"/>
    <property type="match status" value="1"/>
</dbReference>
<feature type="transmembrane region" description="Helical" evidence="8">
    <location>
        <begin position="447"/>
        <end position="464"/>
    </location>
</feature>
<feature type="transmembrane region" description="Helical" evidence="8">
    <location>
        <begin position="869"/>
        <end position="888"/>
    </location>
</feature>
<evidence type="ECO:0000256" key="3">
    <source>
        <dbReference type="ARBA" id="ARBA00022448"/>
    </source>
</evidence>
<dbReference type="InterPro" id="IPR027463">
    <property type="entry name" value="AcrB_DN_DC_subdom"/>
</dbReference>
<dbReference type="Gene3D" id="3.30.2090.10">
    <property type="entry name" value="Multidrug efflux transporter AcrB TolC docking domain, DN and DC subdomains"/>
    <property type="match status" value="2"/>
</dbReference>